<sequence>MAEANFMESELKERFLNASAFIKSKVGDLNSSQLLEFYAHYKQATVGDCAISRPRWFDIEGKQKWDAWNNLKSMSKDEAMQIYINLVFDIDSNWENSENESSGNNWISVSSMVSTDDNLQDSEKSIFDWVKEGNKIKVKQFASSVDINGTDCNGLAAIHWAADRGNLEMLKFLTSDLKGDIEVKDEDGQTPLHYAVSCGHVDIVEFLINKGANVKAKDNEGNTPLDLAVDDKVANLVK</sequence>
<dbReference type="PROSITE" id="PS51228">
    <property type="entry name" value="ACB_2"/>
    <property type="match status" value="1"/>
</dbReference>
<dbReference type="EMBL" id="GEDC01021085">
    <property type="protein sequence ID" value="JAS16213.1"/>
    <property type="molecule type" value="Transcribed_RNA"/>
</dbReference>
<dbReference type="GO" id="GO:0000062">
    <property type="term" value="F:fatty-acyl-CoA binding"/>
    <property type="evidence" value="ECO:0007669"/>
    <property type="project" value="InterPro"/>
</dbReference>
<proteinExistence type="predicted"/>
<keyword evidence="3 5" id="KW-0040">ANK repeat</keyword>
<accession>A0A1B6CSJ6</accession>
<dbReference type="InterPro" id="IPR035984">
    <property type="entry name" value="Acyl-CoA-binding_sf"/>
</dbReference>
<dbReference type="Gene3D" id="1.20.80.10">
    <property type="match status" value="1"/>
</dbReference>
<dbReference type="Pfam" id="PF12796">
    <property type="entry name" value="Ank_2"/>
    <property type="match status" value="1"/>
</dbReference>
<dbReference type="PROSITE" id="PS50297">
    <property type="entry name" value="ANK_REP_REGION"/>
    <property type="match status" value="1"/>
</dbReference>
<dbReference type="SUPFAM" id="SSF47027">
    <property type="entry name" value="Acyl-CoA binding protein"/>
    <property type="match status" value="1"/>
</dbReference>
<dbReference type="PANTHER" id="PTHR24119:SF0">
    <property type="entry name" value="ACYL-COA-BINDING DOMAIN-CONTAINING PROTEIN 6"/>
    <property type="match status" value="1"/>
</dbReference>
<evidence type="ECO:0000256" key="1">
    <source>
        <dbReference type="ARBA" id="ARBA00018419"/>
    </source>
</evidence>
<organism evidence="7">
    <name type="scientific">Clastoptera arizonana</name>
    <name type="common">Arizona spittle bug</name>
    <dbReference type="NCBI Taxonomy" id="38151"/>
    <lineage>
        <taxon>Eukaryota</taxon>
        <taxon>Metazoa</taxon>
        <taxon>Ecdysozoa</taxon>
        <taxon>Arthropoda</taxon>
        <taxon>Hexapoda</taxon>
        <taxon>Insecta</taxon>
        <taxon>Pterygota</taxon>
        <taxon>Neoptera</taxon>
        <taxon>Paraneoptera</taxon>
        <taxon>Hemiptera</taxon>
        <taxon>Auchenorrhyncha</taxon>
        <taxon>Cercopoidea</taxon>
        <taxon>Clastopteridae</taxon>
        <taxon>Clastoptera</taxon>
    </lineage>
</organism>
<dbReference type="Gene3D" id="1.25.40.20">
    <property type="entry name" value="Ankyrin repeat-containing domain"/>
    <property type="match status" value="1"/>
</dbReference>
<keyword evidence="2" id="KW-0677">Repeat</keyword>
<feature type="repeat" description="ANK" evidence="5">
    <location>
        <begin position="187"/>
        <end position="219"/>
    </location>
</feature>
<dbReference type="Pfam" id="PF00887">
    <property type="entry name" value="ACBP"/>
    <property type="match status" value="1"/>
</dbReference>
<dbReference type="SMART" id="SM00248">
    <property type="entry name" value="ANK"/>
    <property type="match status" value="2"/>
</dbReference>
<gene>
    <name evidence="7" type="ORF">g.24985</name>
</gene>
<evidence type="ECO:0000256" key="3">
    <source>
        <dbReference type="ARBA" id="ARBA00023043"/>
    </source>
</evidence>
<dbReference type="InterPro" id="IPR002110">
    <property type="entry name" value="Ankyrin_rpt"/>
</dbReference>
<keyword evidence="4" id="KW-0446">Lipid-binding</keyword>
<dbReference type="PROSITE" id="PS50088">
    <property type="entry name" value="ANK_REPEAT"/>
    <property type="match status" value="1"/>
</dbReference>
<dbReference type="PRINTS" id="PR00689">
    <property type="entry name" value="ACOABINDINGP"/>
</dbReference>
<feature type="domain" description="ACB" evidence="6">
    <location>
        <begin position="11"/>
        <end position="96"/>
    </location>
</feature>
<evidence type="ECO:0000313" key="7">
    <source>
        <dbReference type="EMBL" id="JAS16213.1"/>
    </source>
</evidence>
<dbReference type="InterPro" id="IPR014352">
    <property type="entry name" value="FERM/acyl-CoA-bd_prot_sf"/>
</dbReference>
<dbReference type="InterPro" id="IPR000582">
    <property type="entry name" value="Acyl-CoA-binding_protein"/>
</dbReference>
<dbReference type="InterPro" id="IPR036770">
    <property type="entry name" value="Ankyrin_rpt-contain_sf"/>
</dbReference>
<evidence type="ECO:0000256" key="4">
    <source>
        <dbReference type="ARBA" id="ARBA00023121"/>
    </source>
</evidence>
<dbReference type="PRINTS" id="PR01415">
    <property type="entry name" value="ANKYRIN"/>
</dbReference>
<dbReference type="AlphaFoldDB" id="A0A1B6CSJ6"/>
<evidence type="ECO:0000256" key="5">
    <source>
        <dbReference type="PROSITE-ProRule" id="PRU00023"/>
    </source>
</evidence>
<name>A0A1B6CSJ6_9HEMI</name>
<dbReference type="SUPFAM" id="SSF48403">
    <property type="entry name" value="Ankyrin repeat"/>
    <property type="match status" value="1"/>
</dbReference>
<protein>
    <recommendedName>
        <fullName evidence="1">Acyl-CoA-binding domain-containing protein 6</fullName>
    </recommendedName>
</protein>
<reference evidence="7" key="1">
    <citation type="submission" date="2015-12" db="EMBL/GenBank/DDBJ databases">
        <title>De novo transcriptome assembly of four potential Pierce s Disease insect vectors from Arizona vineyards.</title>
        <authorList>
            <person name="Tassone E.E."/>
        </authorList>
    </citation>
    <scope>NUCLEOTIDE SEQUENCE</scope>
</reference>
<evidence type="ECO:0000259" key="6">
    <source>
        <dbReference type="PROSITE" id="PS51228"/>
    </source>
</evidence>
<dbReference type="PANTHER" id="PTHR24119">
    <property type="entry name" value="ACYL-COA-BINDING DOMAIN-CONTAINING PROTEIN 6"/>
    <property type="match status" value="1"/>
</dbReference>
<evidence type="ECO:0000256" key="2">
    <source>
        <dbReference type="ARBA" id="ARBA00022737"/>
    </source>
</evidence>